<evidence type="ECO:0000256" key="2">
    <source>
        <dbReference type="ARBA" id="ARBA00006806"/>
    </source>
</evidence>
<dbReference type="Gene3D" id="1.20.58.90">
    <property type="match status" value="1"/>
</dbReference>
<evidence type="ECO:0000256" key="7">
    <source>
        <dbReference type="SAM" id="Coils"/>
    </source>
</evidence>
<keyword evidence="6" id="KW-0963">Cytoplasm</keyword>
<proteinExistence type="inferred from homology"/>
<reference evidence="8" key="1">
    <citation type="submission" date="2016-12" db="EMBL/GenBank/DDBJ databases">
        <title>An insight into the sialome and mialome of the sand fly, Nyssomyia neivai.</title>
        <authorList>
            <person name="Sebastian V."/>
            <person name="Goulart T.M."/>
            <person name="Oliveira W."/>
            <person name="Calvo E."/>
            <person name="Oliveira L.F."/>
            <person name="Pinto M.C."/>
            <person name="Rosselino A.M."/>
            <person name="Ribeiro J.M."/>
        </authorList>
    </citation>
    <scope>NUCLEOTIDE SEQUENCE</scope>
</reference>
<accession>A0A1L8E5X5</accession>
<evidence type="ECO:0000256" key="4">
    <source>
        <dbReference type="ARBA" id="ARBA00023186"/>
    </source>
</evidence>
<dbReference type="GO" id="GO:0007021">
    <property type="term" value="P:tubulin complex assembly"/>
    <property type="evidence" value="ECO:0007669"/>
    <property type="project" value="UniProtKB-UniRule"/>
</dbReference>
<keyword evidence="6" id="KW-0206">Cytoskeleton</keyword>
<dbReference type="PANTHER" id="PTHR21500">
    <property type="entry name" value="TUBULIN-SPECIFIC CHAPERONE A"/>
    <property type="match status" value="1"/>
</dbReference>
<dbReference type="FunFam" id="1.20.58.90:FF:000008">
    <property type="entry name" value="Tubulin-specific chaperone A"/>
    <property type="match status" value="1"/>
</dbReference>
<comment type="similarity">
    <text evidence="2 6">Belongs to the TBCA family.</text>
</comment>
<name>A0A1L8E5X5_9DIPT</name>
<dbReference type="EMBL" id="GFDF01000045">
    <property type="protein sequence ID" value="JAV14039.1"/>
    <property type="molecule type" value="Transcribed_RNA"/>
</dbReference>
<keyword evidence="7" id="KW-0175">Coiled coil</keyword>
<sequence length="109" mass="12868">MADPRVRQLKIKTGVVKRLFKEKISYEKEADQQRSRIDKFRAEGKDEHVLRKEEEVLQECLMIIPDSQRRLKKAFEELSEFLKAEEDLKETEDFTNAMAVIEEAKVQLA</sequence>
<organism evidence="8">
    <name type="scientific">Nyssomyia neivai</name>
    <dbReference type="NCBI Taxonomy" id="330878"/>
    <lineage>
        <taxon>Eukaryota</taxon>
        <taxon>Metazoa</taxon>
        <taxon>Ecdysozoa</taxon>
        <taxon>Arthropoda</taxon>
        <taxon>Hexapoda</taxon>
        <taxon>Insecta</taxon>
        <taxon>Pterygota</taxon>
        <taxon>Neoptera</taxon>
        <taxon>Endopterygota</taxon>
        <taxon>Diptera</taxon>
        <taxon>Nematocera</taxon>
        <taxon>Psychodoidea</taxon>
        <taxon>Psychodidae</taxon>
        <taxon>Nyssomyia</taxon>
    </lineage>
</organism>
<feature type="coiled-coil region" evidence="7">
    <location>
        <begin position="16"/>
        <end position="43"/>
    </location>
</feature>
<evidence type="ECO:0000256" key="3">
    <source>
        <dbReference type="ARBA" id="ARBA00015002"/>
    </source>
</evidence>
<comment type="subcellular location">
    <subcellularLocation>
        <location evidence="6">Cytoplasm</location>
        <location evidence="6">Cytoskeleton</location>
    </subcellularLocation>
</comment>
<evidence type="ECO:0000313" key="8">
    <source>
        <dbReference type="EMBL" id="JAV14039.1"/>
    </source>
</evidence>
<dbReference type="GO" id="GO:0005874">
    <property type="term" value="C:microtubule"/>
    <property type="evidence" value="ECO:0007669"/>
    <property type="project" value="UniProtKB-KW"/>
</dbReference>
<protein>
    <recommendedName>
        <fullName evidence="3 6">Tubulin-specific chaperone A</fullName>
    </recommendedName>
</protein>
<keyword evidence="4 6" id="KW-0143">Chaperone</keyword>
<dbReference type="InterPro" id="IPR036126">
    <property type="entry name" value="TBCA_sf"/>
</dbReference>
<dbReference type="GO" id="GO:0005829">
    <property type="term" value="C:cytosol"/>
    <property type="evidence" value="ECO:0007669"/>
    <property type="project" value="TreeGrafter"/>
</dbReference>
<evidence type="ECO:0000256" key="1">
    <source>
        <dbReference type="ARBA" id="ARBA00003046"/>
    </source>
</evidence>
<dbReference type="InterPro" id="IPR004226">
    <property type="entry name" value="TBCA"/>
</dbReference>
<dbReference type="GO" id="GO:0048487">
    <property type="term" value="F:beta-tubulin binding"/>
    <property type="evidence" value="ECO:0007669"/>
    <property type="project" value="InterPro"/>
</dbReference>
<keyword evidence="6" id="KW-0493">Microtubule</keyword>
<evidence type="ECO:0000256" key="6">
    <source>
        <dbReference type="RuleBase" id="RU364030"/>
    </source>
</evidence>
<comment type="subunit">
    <text evidence="5 6">Supercomplex made of cofactors A to E. Cofactors A and D function by capturing and stabilizing tubulin in a quasi-native conformation. Cofactor E binds to the cofactor D-tubulin complex; interaction with cofactor C then causes the release of tubulin polypeptides that are committed to the native state.</text>
</comment>
<dbReference type="AlphaFoldDB" id="A0A1L8E5X5"/>
<dbReference type="GO" id="GO:0007023">
    <property type="term" value="P:post-chaperonin tubulin folding pathway"/>
    <property type="evidence" value="ECO:0007669"/>
    <property type="project" value="UniProtKB-UniRule"/>
</dbReference>
<evidence type="ECO:0000256" key="5">
    <source>
        <dbReference type="ARBA" id="ARBA00026055"/>
    </source>
</evidence>
<dbReference type="Pfam" id="PF02970">
    <property type="entry name" value="TBCA"/>
    <property type="match status" value="1"/>
</dbReference>
<comment type="function">
    <text evidence="1">Tubulin-folding protein; involved in the early step of the tubulin folding pathway.</text>
</comment>
<dbReference type="PANTHER" id="PTHR21500:SF0">
    <property type="entry name" value="TUBULIN-SPECIFIC CHAPERONE A"/>
    <property type="match status" value="1"/>
</dbReference>
<dbReference type="SUPFAM" id="SSF46988">
    <property type="entry name" value="Tubulin chaperone cofactor A"/>
    <property type="match status" value="1"/>
</dbReference>